<evidence type="ECO:0000313" key="3">
    <source>
        <dbReference type="Proteomes" id="UP001168990"/>
    </source>
</evidence>
<sequence>MKCNEKSFEAFKPSDSIYAEPFKHTNVGPQLEAGLHRNRKRSPVKNWFSSFTKGSSKQKDSQEDRNSGGYKSGSHASSSHDHRNSMYGARSRPQSEHIYEEIPENLACNYKSKDHQKYQRGGGYKSGSHSSSSGPSGWKRASGSTKDLSTRFQDELKAAVLKRRPH</sequence>
<proteinExistence type="predicted"/>
<evidence type="ECO:0000256" key="1">
    <source>
        <dbReference type="SAM" id="MobiDB-lite"/>
    </source>
</evidence>
<comment type="caution">
    <text evidence="2">The sequence shown here is derived from an EMBL/GenBank/DDBJ whole genome shotgun (WGS) entry which is preliminary data.</text>
</comment>
<gene>
    <name evidence="2" type="ORF">PV328_011442</name>
</gene>
<accession>A0AA39EYH6</accession>
<reference evidence="2" key="1">
    <citation type="journal article" date="2023" name="bioRxiv">
        <title>Scaffold-level genome assemblies of two parasitoid biocontrol wasps reveal the parthenogenesis mechanism and an associated novel virus.</title>
        <authorList>
            <person name="Inwood S."/>
            <person name="Skelly J."/>
            <person name="Guhlin J."/>
            <person name="Harrop T."/>
            <person name="Goldson S."/>
            <person name="Dearden P."/>
        </authorList>
    </citation>
    <scope>NUCLEOTIDE SEQUENCE</scope>
    <source>
        <strain evidence="2">Irish</strain>
        <tissue evidence="2">Whole body</tissue>
    </source>
</reference>
<reference evidence="2" key="2">
    <citation type="submission" date="2023-03" db="EMBL/GenBank/DDBJ databases">
        <authorList>
            <person name="Inwood S.N."/>
            <person name="Skelly J.G."/>
            <person name="Guhlin J."/>
            <person name="Harrop T.W.R."/>
            <person name="Goldson S.G."/>
            <person name="Dearden P.K."/>
        </authorList>
    </citation>
    <scope>NUCLEOTIDE SEQUENCE</scope>
    <source>
        <strain evidence="2">Irish</strain>
        <tissue evidence="2">Whole body</tissue>
    </source>
</reference>
<feature type="compositionally biased region" description="Basic and acidic residues" evidence="1">
    <location>
        <begin position="57"/>
        <end position="66"/>
    </location>
</feature>
<evidence type="ECO:0000313" key="2">
    <source>
        <dbReference type="EMBL" id="KAK0157741.1"/>
    </source>
</evidence>
<feature type="compositionally biased region" description="Basic and acidic residues" evidence="1">
    <location>
        <begin position="148"/>
        <end position="157"/>
    </location>
</feature>
<feature type="compositionally biased region" description="Low complexity" evidence="1">
    <location>
        <begin position="126"/>
        <end position="137"/>
    </location>
</feature>
<dbReference type="Proteomes" id="UP001168990">
    <property type="component" value="Unassembled WGS sequence"/>
</dbReference>
<keyword evidence="3" id="KW-1185">Reference proteome</keyword>
<dbReference type="EMBL" id="JAQQBS010001425">
    <property type="protein sequence ID" value="KAK0157741.1"/>
    <property type="molecule type" value="Genomic_DNA"/>
</dbReference>
<organism evidence="2 3">
    <name type="scientific">Microctonus aethiopoides</name>
    <dbReference type="NCBI Taxonomy" id="144406"/>
    <lineage>
        <taxon>Eukaryota</taxon>
        <taxon>Metazoa</taxon>
        <taxon>Ecdysozoa</taxon>
        <taxon>Arthropoda</taxon>
        <taxon>Hexapoda</taxon>
        <taxon>Insecta</taxon>
        <taxon>Pterygota</taxon>
        <taxon>Neoptera</taxon>
        <taxon>Endopterygota</taxon>
        <taxon>Hymenoptera</taxon>
        <taxon>Apocrita</taxon>
        <taxon>Ichneumonoidea</taxon>
        <taxon>Braconidae</taxon>
        <taxon>Euphorinae</taxon>
        <taxon>Microctonus</taxon>
    </lineage>
</organism>
<dbReference type="AlphaFoldDB" id="A0AA39EYH6"/>
<name>A0AA39EYH6_9HYME</name>
<protein>
    <submittedName>
        <fullName evidence="2">Uncharacterized protein</fullName>
    </submittedName>
</protein>
<feature type="region of interest" description="Disordered" evidence="1">
    <location>
        <begin position="33"/>
        <end position="166"/>
    </location>
</feature>